<proteinExistence type="predicted"/>
<accession>A0ABR4ABR9</accession>
<reference evidence="3 4" key="1">
    <citation type="submission" date="2024-09" db="EMBL/GenBank/DDBJ databases">
        <title>Rethinking Asexuality: The Enigmatic Case of Functional Sexual Genes in Lepraria (Stereocaulaceae).</title>
        <authorList>
            <person name="Doellman M."/>
            <person name="Sun Y."/>
            <person name="Barcenas-Pena A."/>
            <person name="Lumbsch H.T."/>
            <person name="Grewe F."/>
        </authorList>
    </citation>
    <scope>NUCLEOTIDE SEQUENCE [LARGE SCALE GENOMIC DNA]</scope>
    <source>
        <strain evidence="3 4">Mercado 3170</strain>
    </source>
</reference>
<feature type="region of interest" description="Disordered" evidence="1">
    <location>
        <begin position="117"/>
        <end position="152"/>
    </location>
</feature>
<evidence type="ECO:0000256" key="1">
    <source>
        <dbReference type="SAM" id="MobiDB-lite"/>
    </source>
</evidence>
<name>A0ABR4ABR9_9LECA</name>
<feature type="compositionally biased region" description="Polar residues" evidence="1">
    <location>
        <begin position="184"/>
        <end position="202"/>
    </location>
</feature>
<dbReference type="EMBL" id="JBEFKJ010000012">
    <property type="protein sequence ID" value="KAL2042955.1"/>
    <property type="molecule type" value="Genomic_DNA"/>
</dbReference>
<keyword evidence="2" id="KW-0472">Membrane</keyword>
<dbReference type="Proteomes" id="UP001590950">
    <property type="component" value="Unassembled WGS sequence"/>
</dbReference>
<keyword evidence="4" id="KW-1185">Reference proteome</keyword>
<evidence type="ECO:0000313" key="3">
    <source>
        <dbReference type="EMBL" id="KAL2042955.1"/>
    </source>
</evidence>
<feature type="region of interest" description="Disordered" evidence="1">
    <location>
        <begin position="167"/>
        <end position="203"/>
    </location>
</feature>
<comment type="caution">
    <text evidence="3">The sequence shown here is derived from an EMBL/GenBank/DDBJ whole genome shotgun (WGS) entry which is preliminary data.</text>
</comment>
<feature type="compositionally biased region" description="Basic and acidic residues" evidence="1">
    <location>
        <begin position="167"/>
        <end position="176"/>
    </location>
</feature>
<sequence length="580" mass="63833">MPVIVRSSTIIGYIILISVLVVSLLSVAAMSLFCLCRKRRHQPQHDAFTRSLPLSTFTPDRCNRQPSMPPRPPSSRHPSIPRTISSLRQKIRQTVERIPTSEVITLPAPVNSRHHQVYEIPGSGSSHASITPSIPDRPTKRPRESQVPPPRTRKLVPENIRLDKVYRHMPSRDRPPSNHPAFRNQASKSYLPQITVSSPSKGTTREAILEADGPVRHAVLGRMINGATEVVVGQSKGRQHINSAYAAHLEQKKARKPSMPLELYASDDGDGTTEMGDTPYMGAGGTPYIQAPYAPYIGLESAPYLDTPDIPATKTPPSKAIETPYINGFKEPPSVEFRGTRQVGAQSPLHTNTGYTSEFAATASTVSSSHFEQHRLEVVHKTRMREAAEYDYVRKGADHPMSSKHIAHVEHVQGASTPDISYRPLYVTARGGRRDYDKERAQEGRLRRLLESEWGASTTVTATDAGGGGGATPYMDVGAAATAAICPRPEHITNSRTAAPPQDPERQYFPMTGIRNAGTAVGRARGEDESVGLGWRRGRKAEILREAERRLEQMERAMGVEGVRMPGPLKVRDRGRLQVG</sequence>
<feature type="region of interest" description="Disordered" evidence="1">
    <location>
        <begin position="47"/>
        <end position="82"/>
    </location>
</feature>
<gene>
    <name evidence="3" type="ORF">N7G274_004013</name>
</gene>
<protein>
    <submittedName>
        <fullName evidence="3">Uncharacterized protein</fullName>
    </submittedName>
</protein>
<evidence type="ECO:0000256" key="2">
    <source>
        <dbReference type="SAM" id="Phobius"/>
    </source>
</evidence>
<keyword evidence="2" id="KW-1133">Transmembrane helix</keyword>
<keyword evidence="2" id="KW-0812">Transmembrane</keyword>
<feature type="transmembrane region" description="Helical" evidence="2">
    <location>
        <begin position="12"/>
        <end position="35"/>
    </location>
</feature>
<evidence type="ECO:0000313" key="4">
    <source>
        <dbReference type="Proteomes" id="UP001590950"/>
    </source>
</evidence>
<feature type="compositionally biased region" description="Polar residues" evidence="1">
    <location>
        <begin position="123"/>
        <end position="132"/>
    </location>
</feature>
<organism evidence="3 4">
    <name type="scientific">Stereocaulon virgatum</name>
    <dbReference type="NCBI Taxonomy" id="373712"/>
    <lineage>
        <taxon>Eukaryota</taxon>
        <taxon>Fungi</taxon>
        <taxon>Dikarya</taxon>
        <taxon>Ascomycota</taxon>
        <taxon>Pezizomycotina</taxon>
        <taxon>Lecanoromycetes</taxon>
        <taxon>OSLEUM clade</taxon>
        <taxon>Lecanoromycetidae</taxon>
        <taxon>Lecanorales</taxon>
        <taxon>Lecanorineae</taxon>
        <taxon>Stereocaulaceae</taxon>
        <taxon>Stereocaulon</taxon>
    </lineage>
</organism>